<protein>
    <submittedName>
        <fullName evidence="1">Uncharacterized protein</fullName>
    </submittedName>
</protein>
<evidence type="ECO:0000313" key="1">
    <source>
        <dbReference type="EMBL" id="KAK3723743.1"/>
    </source>
</evidence>
<sequence>MEAQRYLHAIRRASADGEEMRWIPGDLGPTVLNPLEILEMHATGNYHADTSVQREVDDDEDEDSDDGSFDEDIRNNRPPNDDGEESDDDEVPVFQYDRNRYGRPEIALVDALEEVAGHVPQEQATAAGYATYWLLREHGENNPTPWQQDLAERAADHMACEQDAYEVRMERLRAFWENSDEAWSKVEPLIKSLEALQQRESTLRFDFAEAITDWEREDKTMSSLFLTHSENAVKIAKTKVGLFDILSWFPHQTPLVKTALTDIAEHYRHETALKNQIKWSTIGTQSGVRVYSKERAEERFYGYEDSDQSFGYEYRWGDDGYANFNIRIDEDITVDEYLKLVRMHCEIRHVRFLQALDRLAGHQGFSERTTESGKRLLGCYKRFVISKGV</sequence>
<accession>A0ACC3NVR0</accession>
<gene>
    <name evidence="1" type="ORF">LTR37_001624</name>
</gene>
<dbReference type="Proteomes" id="UP001281147">
    <property type="component" value="Unassembled WGS sequence"/>
</dbReference>
<dbReference type="EMBL" id="JAUTXU010000008">
    <property type="protein sequence ID" value="KAK3723743.1"/>
    <property type="molecule type" value="Genomic_DNA"/>
</dbReference>
<organism evidence="1 2">
    <name type="scientific">Vermiconidia calcicola</name>
    <dbReference type="NCBI Taxonomy" id="1690605"/>
    <lineage>
        <taxon>Eukaryota</taxon>
        <taxon>Fungi</taxon>
        <taxon>Dikarya</taxon>
        <taxon>Ascomycota</taxon>
        <taxon>Pezizomycotina</taxon>
        <taxon>Dothideomycetes</taxon>
        <taxon>Dothideomycetidae</taxon>
        <taxon>Mycosphaerellales</taxon>
        <taxon>Extremaceae</taxon>
        <taxon>Vermiconidia</taxon>
    </lineage>
</organism>
<comment type="caution">
    <text evidence="1">The sequence shown here is derived from an EMBL/GenBank/DDBJ whole genome shotgun (WGS) entry which is preliminary data.</text>
</comment>
<reference evidence="1" key="1">
    <citation type="submission" date="2023-07" db="EMBL/GenBank/DDBJ databases">
        <title>Black Yeasts Isolated from many extreme environments.</title>
        <authorList>
            <person name="Coleine C."/>
            <person name="Stajich J.E."/>
            <person name="Selbmann L."/>
        </authorList>
    </citation>
    <scope>NUCLEOTIDE SEQUENCE</scope>
    <source>
        <strain evidence="1">CCFEE 5714</strain>
    </source>
</reference>
<keyword evidence="2" id="KW-1185">Reference proteome</keyword>
<name>A0ACC3NVR0_9PEZI</name>
<evidence type="ECO:0000313" key="2">
    <source>
        <dbReference type="Proteomes" id="UP001281147"/>
    </source>
</evidence>
<proteinExistence type="predicted"/>